<sequence length="75" mass="7820">MKFTALFALLAPLALAETWNLSGTCSTSETCEIDTQYTSPEVACGNSNGHFDGSGNGGKTSCTPAGTKCTYVWTC</sequence>
<dbReference type="Proteomes" id="UP000781932">
    <property type="component" value="Unassembled WGS sequence"/>
</dbReference>
<dbReference type="AlphaFoldDB" id="A0A9P6HXQ0"/>
<dbReference type="OrthoDB" id="5270986at2759"/>
<name>A0A9P6HXQ0_9PEZI</name>
<feature type="chain" id="PRO_5040381909" evidence="1">
    <location>
        <begin position="17"/>
        <end position="75"/>
    </location>
</feature>
<evidence type="ECO:0000256" key="1">
    <source>
        <dbReference type="SAM" id="SignalP"/>
    </source>
</evidence>
<feature type="signal peptide" evidence="1">
    <location>
        <begin position="1"/>
        <end position="16"/>
    </location>
</feature>
<accession>A0A9P6HXQ0</accession>
<evidence type="ECO:0000313" key="2">
    <source>
        <dbReference type="EMBL" id="KAF9870216.1"/>
    </source>
</evidence>
<dbReference type="RefSeq" id="XP_038739677.1">
    <property type="nucleotide sequence ID" value="XM_038895015.1"/>
</dbReference>
<reference evidence="2" key="1">
    <citation type="submission" date="2020-03" db="EMBL/GenBank/DDBJ databases">
        <authorList>
            <person name="He L."/>
        </authorList>
    </citation>
    <scope>NUCLEOTIDE SEQUENCE</scope>
    <source>
        <strain evidence="2">CkLH20</strain>
    </source>
</reference>
<dbReference type="EMBL" id="JAATWM020000057">
    <property type="protein sequence ID" value="KAF9870216.1"/>
    <property type="molecule type" value="Genomic_DNA"/>
</dbReference>
<keyword evidence="3" id="KW-1185">Reference proteome</keyword>
<gene>
    <name evidence="2" type="ORF">CkaCkLH20_12302</name>
</gene>
<evidence type="ECO:0000313" key="3">
    <source>
        <dbReference type="Proteomes" id="UP000781932"/>
    </source>
</evidence>
<keyword evidence="1" id="KW-0732">Signal</keyword>
<proteinExistence type="predicted"/>
<dbReference type="GeneID" id="62168089"/>
<organism evidence="2 3">
    <name type="scientific">Colletotrichum karsti</name>
    <dbReference type="NCBI Taxonomy" id="1095194"/>
    <lineage>
        <taxon>Eukaryota</taxon>
        <taxon>Fungi</taxon>
        <taxon>Dikarya</taxon>
        <taxon>Ascomycota</taxon>
        <taxon>Pezizomycotina</taxon>
        <taxon>Sordariomycetes</taxon>
        <taxon>Hypocreomycetidae</taxon>
        <taxon>Glomerellales</taxon>
        <taxon>Glomerellaceae</taxon>
        <taxon>Colletotrichum</taxon>
        <taxon>Colletotrichum boninense species complex</taxon>
    </lineage>
</organism>
<protein>
    <submittedName>
        <fullName evidence="2">Uncharacterized protein</fullName>
    </submittedName>
</protein>
<comment type="caution">
    <text evidence="2">The sequence shown here is derived from an EMBL/GenBank/DDBJ whole genome shotgun (WGS) entry which is preliminary data.</text>
</comment>
<reference evidence="2" key="2">
    <citation type="submission" date="2020-11" db="EMBL/GenBank/DDBJ databases">
        <title>Whole genome sequencing of Colletotrichum sp.</title>
        <authorList>
            <person name="Li H."/>
        </authorList>
    </citation>
    <scope>NUCLEOTIDE SEQUENCE</scope>
    <source>
        <strain evidence="2">CkLH20</strain>
    </source>
</reference>